<gene>
    <name evidence="6" type="ORF">H8E19_06255</name>
</gene>
<evidence type="ECO:0000256" key="4">
    <source>
        <dbReference type="SAM" id="Phobius"/>
    </source>
</evidence>
<evidence type="ECO:0000256" key="3">
    <source>
        <dbReference type="ARBA" id="ARBA00023180"/>
    </source>
</evidence>
<dbReference type="PANTHER" id="PTHR10426">
    <property type="entry name" value="STRICTOSIDINE SYNTHASE-RELATED"/>
    <property type="match status" value="1"/>
</dbReference>
<dbReference type="Pfam" id="PF03088">
    <property type="entry name" value="Str_synth"/>
    <property type="match status" value="1"/>
</dbReference>
<keyword evidence="3" id="KW-0325">Glycoprotein</keyword>
<dbReference type="Proteomes" id="UP000650524">
    <property type="component" value="Unassembled WGS sequence"/>
</dbReference>
<dbReference type="GO" id="GO:0016787">
    <property type="term" value="F:hydrolase activity"/>
    <property type="evidence" value="ECO:0007669"/>
    <property type="project" value="TreeGrafter"/>
</dbReference>
<dbReference type="InterPro" id="IPR011042">
    <property type="entry name" value="6-blade_b-propeller_TolB-like"/>
</dbReference>
<keyword evidence="4" id="KW-0812">Transmembrane</keyword>
<comment type="similarity">
    <text evidence="1">Belongs to the strictosidine synthase family.</text>
</comment>
<name>A0A8J6T6F3_9DELT</name>
<dbReference type="Gene3D" id="2.120.10.30">
    <property type="entry name" value="TolB, C-terminal domain"/>
    <property type="match status" value="1"/>
</dbReference>
<dbReference type="SUPFAM" id="SSF63829">
    <property type="entry name" value="Calcium-dependent phosphotriesterase"/>
    <property type="match status" value="1"/>
</dbReference>
<dbReference type="Pfam" id="PF20067">
    <property type="entry name" value="SSL_N"/>
    <property type="match status" value="1"/>
</dbReference>
<evidence type="ECO:0000313" key="7">
    <source>
        <dbReference type="Proteomes" id="UP000650524"/>
    </source>
</evidence>
<evidence type="ECO:0000256" key="1">
    <source>
        <dbReference type="ARBA" id="ARBA00009191"/>
    </source>
</evidence>
<keyword evidence="2" id="KW-0597">Phosphoprotein</keyword>
<keyword evidence="4" id="KW-1133">Transmembrane helix</keyword>
<feature type="transmembrane region" description="Helical" evidence="4">
    <location>
        <begin position="5"/>
        <end position="25"/>
    </location>
</feature>
<evidence type="ECO:0000259" key="5">
    <source>
        <dbReference type="Pfam" id="PF03088"/>
    </source>
</evidence>
<keyword evidence="4" id="KW-0472">Membrane</keyword>
<accession>A0A8J6T6F3</accession>
<feature type="domain" description="Strictosidine synthase conserved region" evidence="5">
    <location>
        <begin position="149"/>
        <end position="242"/>
    </location>
</feature>
<dbReference type="EMBL" id="JACNJD010000178">
    <property type="protein sequence ID" value="MBC8176991.1"/>
    <property type="molecule type" value="Genomic_DNA"/>
</dbReference>
<dbReference type="AlphaFoldDB" id="A0A8J6T6F3"/>
<dbReference type="GO" id="GO:0012505">
    <property type="term" value="C:endomembrane system"/>
    <property type="evidence" value="ECO:0007669"/>
    <property type="project" value="TreeGrafter"/>
</dbReference>
<dbReference type="PANTHER" id="PTHR10426:SF88">
    <property type="entry name" value="ADIPOCYTE PLASMA MEMBRANE-ASSOCIATED PROTEIN HEMOMUCIN-RELATED"/>
    <property type="match status" value="1"/>
</dbReference>
<evidence type="ECO:0000256" key="2">
    <source>
        <dbReference type="ARBA" id="ARBA00022553"/>
    </source>
</evidence>
<reference evidence="6 7" key="1">
    <citation type="submission" date="2020-08" db="EMBL/GenBank/DDBJ databases">
        <title>Bridging the membrane lipid divide: bacteria of the FCB group superphylum have the potential to synthesize archaeal ether lipids.</title>
        <authorList>
            <person name="Villanueva L."/>
            <person name="Von Meijenfeldt F.A.B."/>
            <person name="Westbye A.B."/>
            <person name="Yadav S."/>
            <person name="Hopmans E.C."/>
            <person name="Dutilh B.E."/>
            <person name="Sinninghe Damste J.S."/>
        </authorList>
    </citation>
    <scope>NUCLEOTIDE SEQUENCE [LARGE SCALE GENOMIC DNA]</scope>
    <source>
        <strain evidence="6">NIOZ-UU27</strain>
    </source>
</reference>
<organism evidence="6 7">
    <name type="scientific">Candidatus Desulfacyla euxinica</name>
    <dbReference type="NCBI Taxonomy" id="2841693"/>
    <lineage>
        <taxon>Bacteria</taxon>
        <taxon>Deltaproteobacteria</taxon>
        <taxon>Candidatus Desulfacyla</taxon>
    </lineage>
</organism>
<sequence length="366" mass="39650">MFKKILWSLIVIIVVIVLYLVAWPVPIDPVAWDAPPNPGYTGAFEVNERLKGVETLPIADNHAPEDIALDSQGRIYAATHEGRIVRLNSDGSNPENWVDTKGRPLGIDFDRKGNLIVADAFRGLLSIAPDGTITELATTAGGVPIRFADDVDVAADGKIYFSDASTKFGAKESGGAYEASLLDINEHGGHGRLLVYDPATDVAKTLLDGLNFANGVAVSHDQNYVLVNETGSYRIIRLWIAGPKKGTSETLIGSLPSFPDNISTGDNGRYWVAFVSPRNPLIDKLAGKPFMRKVIQRMPAFMRPKAVAYGHIIAIDGEGKVLANLQDPDGSYPINTSVTETKDYLYIGSLVAPVLARLKKEKIGLR</sequence>
<proteinExistence type="inferred from homology"/>
<dbReference type="InterPro" id="IPR018119">
    <property type="entry name" value="Strictosidine_synth_cons-reg"/>
</dbReference>
<protein>
    <submittedName>
        <fullName evidence="6">SMP-30/gluconolactonase/LRE family protein</fullName>
    </submittedName>
</protein>
<evidence type="ECO:0000313" key="6">
    <source>
        <dbReference type="EMBL" id="MBC8176991.1"/>
    </source>
</evidence>
<comment type="caution">
    <text evidence="6">The sequence shown here is derived from an EMBL/GenBank/DDBJ whole genome shotgun (WGS) entry which is preliminary data.</text>
</comment>